<evidence type="ECO:0000259" key="10">
    <source>
        <dbReference type="PROSITE" id="PS50109"/>
    </source>
</evidence>
<comment type="caution">
    <text evidence="11">The sequence shown here is derived from an EMBL/GenBank/DDBJ whole genome shotgun (WGS) entry which is preliminary data.</text>
</comment>
<dbReference type="InterPro" id="IPR036890">
    <property type="entry name" value="HATPase_C_sf"/>
</dbReference>
<comment type="subcellular location">
    <subcellularLocation>
        <location evidence="2">Membrane</location>
    </subcellularLocation>
</comment>
<evidence type="ECO:0000256" key="9">
    <source>
        <dbReference type="SAM" id="Phobius"/>
    </source>
</evidence>
<gene>
    <name evidence="11" type="ORF">NtB2_01502</name>
</gene>
<evidence type="ECO:0000256" key="4">
    <source>
        <dbReference type="ARBA" id="ARBA00022553"/>
    </source>
</evidence>
<evidence type="ECO:0000256" key="2">
    <source>
        <dbReference type="ARBA" id="ARBA00004370"/>
    </source>
</evidence>
<dbReference type="SUPFAM" id="SSF47384">
    <property type="entry name" value="Homodimeric domain of signal transducing histidine kinase"/>
    <property type="match status" value="1"/>
</dbReference>
<dbReference type="Gene3D" id="1.10.287.130">
    <property type="match status" value="1"/>
</dbReference>
<dbReference type="InterPro" id="IPR050351">
    <property type="entry name" value="BphY/WalK/GraS-like"/>
</dbReference>
<dbReference type="Gene3D" id="3.30.565.10">
    <property type="entry name" value="Histidine kinase-like ATPase, C-terminal domain"/>
    <property type="match status" value="1"/>
</dbReference>
<accession>A0A2R5HHA3</accession>
<evidence type="ECO:0000256" key="8">
    <source>
        <dbReference type="ARBA" id="ARBA00023136"/>
    </source>
</evidence>
<dbReference type="InterPro" id="IPR036097">
    <property type="entry name" value="HisK_dim/P_sf"/>
</dbReference>
<keyword evidence="4" id="KW-0597">Phosphoprotein</keyword>
<dbReference type="SMART" id="SM00388">
    <property type="entry name" value="HisKA"/>
    <property type="match status" value="1"/>
</dbReference>
<dbReference type="EC" id="2.7.13.3" evidence="3"/>
<feature type="transmembrane region" description="Helical" evidence="9">
    <location>
        <begin position="119"/>
        <end position="141"/>
    </location>
</feature>
<dbReference type="AlphaFoldDB" id="A0A2R5HHA3"/>
<dbReference type="Proteomes" id="UP000245021">
    <property type="component" value="Unassembled WGS sequence"/>
</dbReference>
<dbReference type="GO" id="GO:0016036">
    <property type="term" value="P:cellular response to phosphate starvation"/>
    <property type="evidence" value="ECO:0007669"/>
    <property type="project" value="TreeGrafter"/>
</dbReference>
<proteinExistence type="predicted"/>
<dbReference type="Pfam" id="PF00512">
    <property type="entry name" value="HisKA"/>
    <property type="match status" value="1"/>
</dbReference>
<keyword evidence="9" id="KW-1133">Transmembrane helix</keyword>
<organism evidence="11 12">
    <name type="scientific">Lactococcus termiticola</name>
    <dbReference type="NCBI Taxonomy" id="2169526"/>
    <lineage>
        <taxon>Bacteria</taxon>
        <taxon>Bacillati</taxon>
        <taxon>Bacillota</taxon>
        <taxon>Bacilli</taxon>
        <taxon>Lactobacillales</taxon>
        <taxon>Streptococcaceae</taxon>
        <taxon>Lactococcus</taxon>
    </lineage>
</organism>
<comment type="catalytic activity">
    <reaction evidence="1">
        <text>ATP + protein L-histidine = ADP + protein N-phospho-L-histidine.</text>
        <dbReference type="EC" id="2.7.13.3"/>
    </reaction>
</comment>
<dbReference type="CDD" id="cd00082">
    <property type="entry name" value="HisKA"/>
    <property type="match status" value="1"/>
</dbReference>
<keyword evidence="7" id="KW-0902">Two-component regulatory system</keyword>
<dbReference type="EMBL" id="BFFO01000010">
    <property type="protein sequence ID" value="GBG97362.1"/>
    <property type="molecule type" value="Genomic_DNA"/>
</dbReference>
<keyword evidence="5" id="KW-0808">Transferase</keyword>
<dbReference type="FunFam" id="1.10.287.130:FF:000001">
    <property type="entry name" value="Two-component sensor histidine kinase"/>
    <property type="match status" value="1"/>
</dbReference>
<dbReference type="GO" id="GO:0005886">
    <property type="term" value="C:plasma membrane"/>
    <property type="evidence" value="ECO:0007669"/>
    <property type="project" value="TreeGrafter"/>
</dbReference>
<keyword evidence="6 11" id="KW-0418">Kinase</keyword>
<dbReference type="PRINTS" id="PR00344">
    <property type="entry name" value="BCTRLSENSOR"/>
</dbReference>
<evidence type="ECO:0000256" key="6">
    <source>
        <dbReference type="ARBA" id="ARBA00022777"/>
    </source>
</evidence>
<keyword evidence="9" id="KW-0812">Transmembrane</keyword>
<dbReference type="SUPFAM" id="SSF55874">
    <property type="entry name" value="ATPase domain of HSP90 chaperone/DNA topoisomerase II/histidine kinase"/>
    <property type="match status" value="1"/>
</dbReference>
<evidence type="ECO:0000313" key="12">
    <source>
        <dbReference type="Proteomes" id="UP000245021"/>
    </source>
</evidence>
<evidence type="ECO:0000256" key="3">
    <source>
        <dbReference type="ARBA" id="ARBA00012438"/>
    </source>
</evidence>
<dbReference type="InterPro" id="IPR004358">
    <property type="entry name" value="Sig_transdc_His_kin-like_C"/>
</dbReference>
<dbReference type="PANTHER" id="PTHR45453">
    <property type="entry name" value="PHOSPHATE REGULON SENSOR PROTEIN PHOR"/>
    <property type="match status" value="1"/>
</dbReference>
<reference evidence="11 12" key="1">
    <citation type="journal article" date="2018" name="Genome Announc.">
        <title>Draft Genome Sequence of Lactococcus sp. Strain NtB2 (JCM 32569), Isolated from the Gut of the Higher Termite Nasutitermes takasagoensis.</title>
        <authorList>
            <person name="Noda S."/>
            <person name="Aihara C."/>
            <person name="Yuki M."/>
            <person name="Ohkuma M."/>
        </authorList>
    </citation>
    <scope>NUCLEOTIDE SEQUENCE [LARGE SCALE GENOMIC DNA]</scope>
    <source>
        <strain evidence="11 12">NtB2</strain>
    </source>
</reference>
<dbReference type="InterPro" id="IPR003594">
    <property type="entry name" value="HATPase_dom"/>
</dbReference>
<sequence length="520" mass="58810">MKKMKLRNAILITVGYILACILVISLLCSSITGSDTNRVITNISNVKHLISDYPDAPLPPNVKILPGDSNTSETRKIRDGANYAQQLSSGRITITSPIYDNAQITKYIQSSDTRTPVNFIIAIILFFAVAVYAAFAFYYLVVVRRRNLYTEETVAKIKNIERSPLTQSYLISENDDKITIALNKLGESIQAQALSHAEKKENLYEFIEFFQFPIFIYSAKGIIKRSNAAFQNEFSDSENLDIFSPYSEFLSFLVDKMLHPTMQEKVFYFEDINAHYQIRITPLPELESRFLVTMLDVTRYRQMVDAHNDFVADISHELKTPLTSIKGFAEIIDSDTANPEEKQEFTKIIKTEASRLTDLVQDILQLTKQNRKVKKEKLEMDEFVQTILNRFKPQIQAKNLTLNSQIEVLKGQSNPMMLDSILTNLISNAINYTQAGGKIYVGLHKEAGRPVFTVADNGPGLTELQKSRIFDRFYRTDQSRGKTEGTGLGLAIVQKNVQELGGQIDLVSVLDKGTTFTVTL</sequence>
<dbReference type="PROSITE" id="PS50109">
    <property type="entry name" value="HIS_KIN"/>
    <property type="match status" value="1"/>
</dbReference>
<keyword evidence="12" id="KW-1185">Reference proteome</keyword>
<dbReference type="InterPro" id="IPR005467">
    <property type="entry name" value="His_kinase_dom"/>
</dbReference>
<name>A0A2R5HHA3_9LACT</name>
<dbReference type="CDD" id="cd00075">
    <property type="entry name" value="HATPase"/>
    <property type="match status" value="1"/>
</dbReference>
<dbReference type="GO" id="GO:0000155">
    <property type="term" value="F:phosphorelay sensor kinase activity"/>
    <property type="evidence" value="ECO:0007669"/>
    <property type="project" value="InterPro"/>
</dbReference>
<evidence type="ECO:0000256" key="7">
    <source>
        <dbReference type="ARBA" id="ARBA00023012"/>
    </source>
</evidence>
<evidence type="ECO:0000256" key="5">
    <source>
        <dbReference type="ARBA" id="ARBA00022679"/>
    </source>
</evidence>
<protein>
    <recommendedName>
        <fullName evidence="3">histidine kinase</fullName>
        <ecNumber evidence="3">2.7.13.3</ecNumber>
    </recommendedName>
</protein>
<dbReference type="InterPro" id="IPR003661">
    <property type="entry name" value="HisK_dim/P_dom"/>
</dbReference>
<dbReference type="SMART" id="SM00387">
    <property type="entry name" value="HATPase_c"/>
    <property type="match status" value="1"/>
</dbReference>
<evidence type="ECO:0000256" key="1">
    <source>
        <dbReference type="ARBA" id="ARBA00000085"/>
    </source>
</evidence>
<dbReference type="FunFam" id="3.30.565.10:FF:000006">
    <property type="entry name" value="Sensor histidine kinase WalK"/>
    <property type="match status" value="1"/>
</dbReference>
<feature type="domain" description="Histidine kinase" evidence="10">
    <location>
        <begin position="313"/>
        <end position="520"/>
    </location>
</feature>
<dbReference type="PANTHER" id="PTHR45453:SF1">
    <property type="entry name" value="PHOSPHATE REGULON SENSOR PROTEIN PHOR"/>
    <property type="match status" value="1"/>
</dbReference>
<evidence type="ECO:0000313" key="11">
    <source>
        <dbReference type="EMBL" id="GBG97362.1"/>
    </source>
</evidence>
<keyword evidence="8 9" id="KW-0472">Membrane</keyword>
<dbReference type="GO" id="GO:0004721">
    <property type="term" value="F:phosphoprotein phosphatase activity"/>
    <property type="evidence" value="ECO:0007669"/>
    <property type="project" value="TreeGrafter"/>
</dbReference>
<dbReference type="Pfam" id="PF02518">
    <property type="entry name" value="HATPase_c"/>
    <property type="match status" value="1"/>
</dbReference>